<reference evidence="3" key="2">
    <citation type="submission" date="2019-01" db="UniProtKB">
        <authorList>
            <consortium name="EnsemblPlants"/>
        </authorList>
    </citation>
    <scope>IDENTIFICATION</scope>
    <source>
        <strain evidence="3">cv. Heinz 1706</strain>
    </source>
</reference>
<feature type="domain" description="RRM" evidence="2">
    <location>
        <begin position="31"/>
        <end position="108"/>
    </location>
</feature>
<dbReference type="SUPFAM" id="SSF54928">
    <property type="entry name" value="RNA-binding domain, RBD"/>
    <property type="match status" value="1"/>
</dbReference>
<organism evidence="3">
    <name type="scientific">Solanum lycopersicum</name>
    <name type="common">Tomato</name>
    <name type="synonym">Lycopersicon esculentum</name>
    <dbReference type="NCBI Taxonomy" id="4081"/>
    <lineage>
        <taxon>Eukaryota</taxon>
        <taxon>Viridiplantae</taxon>
        <taxon>Streptophyta</taxon>
        <taxon>Embryophyta</taxon>
        <taxon>Tracheophyta</taxon>
        <taxon>Spermatophyta</taxon>
        <taxon>Magnoliopsida</taxon>
        <taxon>eudicotyledons</taxon>
        <taxon>Gunneridae</taxon>
        <taxon>Pentapetalae</taxon>
        <taxon>asterids</taxon>
        <taxon>lamiids</taxon>
        <taxon>Solanales</taxon>
        <taxon>Solanaceae</taxon>
        <taxon>Solanoideae</taxon>
        <taxon>Solaneae</taxon>
        <taxon>Solanum</taxon>
        <taxon>Solanum subgen. Lycopersicon</taxon>
    </lineage>
</organism>
<dbReference type="PaxDb" id="4081-Solyc06g062680.1.1"/>
<dbReference type="Gramene" id="Solyc06g062680.2.1">
    <property type="protein sequence ID" value="Solyc06g062680.2.1.1"/>
    <property type="gene ID" value="Solyc06g062680.2"/>
</dbReference>
<dbReference type="SMART" id="SM00360">
    <property type="entry name" value="RRM"/>
    <property type="match status" value="1"/>
</dbReference>
<evidence type="ECO:0000313" key="3">
    <source>
        <dbReference type="EnsemblPlants" id="Solyc06g062680.2.1.1"/>
    </source>
</evidence>
<dbReference type="InterPro" id="IPR052084">
    <property type="entry name" value="SF3B4_spliceosome_assoc"/>
</dbReference>
<dbReference type="InterPro" id="IPR012677">
    <property type="entry name" value="Nucleotide-bd_a/b_plait_sf"/>
</dbReference>
<reference evidence="3" key="1">
    <citation type="journal article" date="2012" name="Nature">
        <title>The tomato genome sequence provides insights into fleshy fruit evolution.</title>
        <authorList>
            <consortium name="Tomato Genome Consortium"/>
        </authorList>
    </citation>
    <scope>NUCLEOTIDE SEQUENCE [LARGE SCALE GENOMIC DNA]</scope>
    <source>
        <strain evidence="3">cv. Heinz 1706</strain>
    </source>
</reference>
<dbReference type="OMA" id="MEMLDFT"/>
<evidence type="ECO:0000259" key="2">
    <source>
        <dbReference type="PROSITE" id="PS50102"/>
    </source>
</evidence>
<keyword evidence="1" id="KW-0694">RNA-binding</keyword>
<dbReference type="STRING" id="4081.A0A3Q7GVN4"/>
<dbReference type="Pfam" id="PF00076">
    <property type="entry name" value="RRM_1"/>
    <property type="match status" value="1"/>
</dbReference>
<dbReference type="PROSITE" id="PS50102">
    <property type="entry name" value="RRM"/>
    <property type="match status" value="1"/>
</dbReference>
<keyword evidence="4" id="KW-1185">Reference proteome</keyword>
<dbReference type="PANTHER" id="PTHR48030">
    <property type="entry name" value="SPLICING FACTOR 3B SUBUNIT 4"/>
    <property type="match status" value="1"/>
</dbReference>
<dbReference type="InterPro" id="IPR035979">
    <property type="entry name" value="RBD_domain_sf"/>
</dbReference>
<sequence length="124" mass="14031">MEMLDFTPVNGKSIRVKRSHRDPNSPKNRRANLFIRNLDKSIEIEALHDTFSNFGYICSCKIVTDSNGQSKGYGFYNLTMMNPLKVAIDKSNGVLINGRQVYVAHALCKEKSGIGTSWGRTMEW</sequence>
<evidence type="ECO:0000256" key="1">
    <source>
        <dbReference type="PROSITE-ProRule" id="PRU00176"/>
    </source>
</evidence>
<dbReference type="GO" id="GO:0003723">
    <property type="term" value="F:RNA binding"/>
    <property type="evidence" value="ECO:0007669"/>
    <property type="project" value="UniProtKB-UniRule"/>
</dbReference>
<protein>
    <recommendedName>
        <fullName evidence="2">RRM domain-containing protein</fullName>
    </recommendedName>
</protein>
<dbReference type="InParanoid" id="A0A3Q7GVN4"/>
<accession>A0A3Q7GVN4</accession>
<name>A0A3Q7GVN4_SOLLC</name>
<dbReference type="EnsemblPlants" id="Solyc06g062680.2.1">
    <property type="protein sequence ID" value="Solyc06g062680.2.1.1"/>
    <property type="gene ID" value="Solyc06g062680.2"/>
</dbReference>
<evidence type="ECO:0000313" key="4">
    <source>
        <dbReference type="Proteomes" id="UP000004994"/>
    </source>
</evidence>
<dbReference type="InterPro" id="IPR000504">
    <property type="entry name" value="RRM_dom"/>
</dbReference>
<dbReference type="PANTHER" id="PTHR48030:SF3">
    <property type="entry name" value="SPLICING FACTOR 3B SUBUNIT 4"/>
    <property type="match status" value="1"/>
</dbReference>
<dbReference type="Proteomes" id="UP000004994">
    <property type="component" value="Chromosome 6"/>
</dbReference>
<dbReference type="AlphaFoldDB" id="A0A3Q7GVN4"/>
<proteinExistence type="predicted"/>
<dbReference type="Gene3D" id="3.30.70.330">
    <property type="match status" value="2"/>
</dbReference>